<feature type="transmembrane region" description="Helical" evidence="1">
    <location>
        <begin position="32"/>
        <end position="52"/>
    </location>
</feature>
<name>A0A1H2E418_9PSED</name>
<dbReference type="EMBL" id="LT629785">
    <property type="protein sequence ID" value="SDT89795.1"/>
    <property type="molecule type" value="Genomic_DNA"/>
</dbReference>
<dbReference type="OrthoDB" id="7030240at2"/>
<protein>
    <recommendedName>
        <fullName evidence="4">DUF3094 domain-containing protein</fullName>
    </recommendedName>
</protein>
<evidence type="ECO:0000313" key="3">
    <source>
        <dbReference type="Proteomes" id="UP000243232"/>
    </source>
</evidence>
<keyword evidence="1" id="KW-1133">Transmembrane helix</keyword>
<dbReference type="STRING" id="364197.SAMN05216296_0368"/>
<dbReference type="Pfam" id="PF11293">
    <property type="entry name" value="DUF3094"/>
    <property type="match status" value="1"/>
</dbReference>
<evidence type="ECO:0000256" key="1">
    <source>
        <dbReference type="SAM" id="Phobius"/>
    </source>
</evidence>
<proteinExistence type="predicted"/>
<sequence length="57" mass="6497">MTSRLTPEDQSKVDSYLAAPQHQVERQPFRPWRLLLIVLLVVIGLGVLSRLLSRLVS</sequence>
<dbReference type="RefSeq" id="WP_090192809.1">
    <property type="nucleotide sequence ID" value="NZ_LT629785.1"/>
</dbReference>
<evidence type="ECO:0008006" key="4">
    <source>
        <dbReference type="Google" id="ProtNLM"/>
    </source>
</evidence>
<keyword evidence="1" id="KW-0472">Membrane</keyword>
<accession>A0A1H2E418</accession>
<reference evidence="3" key="1">
    <citation type="submission" date="2016-10" db="EMBL/GenBank/DDBJ databases">
        <authorList>
            <person name="Varghese N."/>
            <person name="Submissions S."/>
        </authorList>
    </citation>
    <scope>NUCLEOTIDE SEQUENCE [LARGE SCALE GENOMIC DNA]</scope>
    <source>
        <strain evidence="3">DSM 17875</strain>
    </source>
</reference>
<dbReference type="AlphaFoldDB" id="A0A1H2E418"/>
<evidence type="ECO:0000313" key="2">
    <source>
        <dbReference type="EMBL" id="SDT89795.1"/>
    </source>
</evidence>
<keyword evidence="1" id="KW-0812">Transmembrane</keyword>
<organism evidence="2 3">
    <name type="scientific">Pseudomonas pohangensis</name>
    <dbReference type="NCBI Taxonomy" id="364197"/>
    <lineage>
        <taxon>Bacteria</taxon>
        <taxon>Pseudomonadati</taxon>
        <taxon>Pseudomonadota</taxon>
        <taxon>Gammaproteobacteria</taxon>
        <taxon>Pseudomonadales</taxon>
        <taxon>Pseudomonadaceae</taxon>
        <taxon>Pseudomonas</taxon>
    </lineage>
</organism>
<keyword evidence="3" id="KW-1185">Reference proteome</keyword>
<dbReference type="Proteomes" id="UP000243232">
    <property type="component" value="Chromosome I"/>
</dbReference>
<dbReference type="InterPro" id="IPR021444">
    <property type="entry name" value="DUF3094"/>
</dbReference>
<gene>
    <name evidence="2" type="ORF">SAMN05216296_0368</name>
</gene>